<dbReference type="InterPro" id="IPR016024">
    <property type="entry name" value="ARM-type_fold"/>
</dbReference>
<evidence type="ECO:0000313" key="2">
    <source>
        <dbReference type="Proteomes" id="UP000044071"/>
    </source>
</evidence>
<dbReference type="InterPro" id="IPR011989">
    <property type="entry name" value="ARM-like"/>
</dbReference>
<dbReference type="SUPFAM" id="SSF48371">
    <property type="entry name" value="ARM repeat"/>
    <property type="match status" value="1"/>
</dbReference>
<evidence type="ECO:0008006" key="3">
    <source>
        <dbReference type="Google" id="ProtNLM"/>
    </source>
</evidence>
<dbReference type="EMBL" id="CCSB01000003">
    <property type="protein sequence ID" value="CDZ78452.1"/>
    <property type="molecule type" value="Genomic_DNA"/>
</dbReference>
<keyword evidence="2" id="KW-1185">Reference proteome</keyword>
<dbReference type="RefSeq" id="WP_044011596.1">
    <property type="nucleotide sequence ID" value="NZ_CCVW01000003.1"/>
</dbReference>
<dbReference type="STRING" id="1034943.BN59_02762"/>
<dbReference type="OrthoDB" id="6534366at2"/>
<reference evidence="1 2" key="1">
    <citation type="submission" date="2014-06" db="EMBL/GenBank/DDBJ databases">
        <authorList>
            <person name="Urmite Genomes Urmite Genomes"/>
        </authorList>
    </citation>
    <scope>NUCLEOTIDE SEQUENCE [LARGE SCALE GENOMIC DNA]</scope>
</reference>
<organism evidence="1 2">
    <name type="scientific">Legionella massiliensis</name>
    <dbReference type="NCBI Taxonomy" id="1034943"/>
    <lineage>
        <taxon>Bacteria</taxon>
        <taxon>Pseudomonadati</taxon>
        <taxon>Pseudomonadota</taxon>
        <taxon>Gammaproteobacteria</taxon>
        <taxon>Legionellales</taxon>
        <taxon>Legionellaceae</taxon>
        <taxon>Legionella</taxon>
    </lineage>
</organism>
<protein>
    <recommendedName>
        <fullName evidence="3">HEAT repeat</fullName>
    </recommendedName>
</protein>
<dbReference type="eggNOG" id="COG1413">
    <property type="taxonomic scope" value="Bacteria"/>
</dbReference>
<sequence length="551" mass="63910">MNDEKSANPEEILKLLYHTSSPSYFRLLPKKALQPSLLKAIEEIDDLNILFHFIPLLFVKNQQVSEIARQKISELLECFPLSRLSGLDEKIRKLYYSNYFKVAEKYWFDLSPHLLDELSCDSMKNLAAIKILCCHPNGFIRSNAIKSLVNLSLIDALPFLILRANDWVDEIRKFCSATLFNLIDNNKASLLIENLPLIKQLKNKGRYDQIKLIQKIESALITDCQAVLFETLESRETIVSRYAFSILENSKKLIEKLLSETINNKDIIIKFSAFNLAKNELNSEQFFVYLVKLCNDKFMPIRKKVLYEMIELYPKQAIGFLEKGLLDRSYSIRSLCRFYLKQRGIHAFTSYYINALNNQEITATLLVGLSESGNKTDFELIRSFMGTKNPSLQAAIIVAAFKMKPDDWENIIKNLLENPSPLILKTFVNCMTVFPESYSLTELIELVYRRKVPLYVHYFLKIISCLSYDRWIVLNFILDELILIEGDETKLLFEKYLVQWINHNSPNKNFVHLSVEESVITSDKLSKIIAMNPTHLIYQNLKANIKNFLSP</sequence>
<dbReference type="AlphaFoldDB" id="A0A078KZP7"/>
<proteinExistence type="predicted"/>
<name>A0A078KZP7_9GAMM</name>
<dbReference type="Proteomes" id="UP000044071">
    <property type="component" value="Unassembled WGS sequence"/>
</dbReference>
<dbReference type="Gene3D" id="1.25.10.10">
    <property type="entry name" value="Leucine-rich Repeat Variant"/>
    <property type="match status" value="1"/>
</dbReference>
<accession>A0A078KZP7</accession>
<gene>
    <name evidence="1" type="ORF">BN59_02762</name>
</gene>
<evidence type="ECO:0000313" key="1">
    <source>
        <dbReference type="EMBL" id="CDZ78452.1"/>
    </source>
</evidence>